<dbReference type="Gene3D" id="1.10.3710.10">
    <property type="entry name" value="DNA polymerase III clamp loader subunits, C-terminal domain"/>
    <property type="match status" value="1"/>
</dbReference>
<dbReference type="GO" id="GO:0003677">
    <property type="term" value="F:DNA binding"/>
    <property type="evidence" value="ECO:0007669"/>
    <property type="project" value="InterPro"/>
</dbReference>
<dbReference type="Pfam" id="PF12002">
    <property type="entry name" value="MgsA_C"/>
    <property type="match status" value="1"/>
</dbReference>
<evidence type="ECO:0000259" key="1">
    <source>
        <dbReference type="Pfam" id="PF12002"/>
    </source>
</evidence>
<organism evidence="2 3">
    <name type="scientific">Candidatus Berkelbacteria bacterium Licking1014_96</name>
    <dbReference type="NCBI Taxonomy" id="2017149"/>
    <lineage>
        <taxon>Bacteria</taxon>
        <taxon>Candidatus Berkelbacteria</taxon>
    </lineage>
</organism>
<dbReference type="EMBL" id="VMGH01000018">
    <property type="protein sequence ID" value="TSC92089.1"/>
    <property type="molecule type" value="Genomic_DNA"/>
</dbReference>
<feature type="non-terminal residue" evidence="2">
    <location>
        <position position="1"/>
    </location>
</feature>
<dbReference type="GO" id="GO:0000731">
    <property type="term" value="P:DNA synthesis involved in DNA repair"/>
    <property type="evidence" value="ECO:0007669"/>
    <property type="project" value="TreeGrafter"/>
</dbReference>
<dbReference type="InterPro" id="IPR008921">
    <property type="entry name" value="DNA_pol3_clamp-load_cplx_C"/>
</dbReference>
<reference evidence="2 3" key="1">
    <citation type="submission" date="2017-07" db="EMBL/GenBank/DDBJ databases">
        <title>Mechanisms for carbon and nitrogen cycling indicate functional differentiation within the Candidate Phyla Radiation.</title>
        <authorList>
            <person name="Danczak R.E."/>
            <person name="Johnston M.D."/>
            <person name="Kenah C."/>
            <person name="Slattery M."/>
            <person name="Wrighton K.C."/>
            <person name="Wilkins M.J."/>
        </authorList>
    </citation>
    <scope>NUCLEOTIDE SEQUENCE [LARGE SCALE GENOMIC DNA]</scope>
    <source>
        <strain evidence="2">Licking1014_96</strain>
    </source>
</reference>
<evidence type="ECO:0000313" key="2">
    <source>
        <dbReference type="EMBL" id="TSC92089.1"/>
    </source>
</evidence>
<comment type="caution">
    <text evidence="2">The sequence shown here is derived from an EMBL/GenBank/DDBJ whole genome shotgun (WGS) entry which is preliminary data.</text>
</comment>
<dbReference type="InterPro" id="IPR051314">
    <property type="entry name" value="AAA_ATPase_RarA/MGS1/WRNIP1"/>
</dbReference>
<proteinExistence type="predicted"/>
<dbReference type="GO" id="GO:0008047">
    <property type="term" value="F:enzyme activator activity"/>
    <property type="evidence" value="ECO:0007669"/>
    <property type="project" value="TreeGrafter"/>
</dbReference>
<dbReference type="PANTHER" id="PTHR13779">
    <property type="entry name" value="WERNER HELICASE-INTERACTING PROTEIN 1 FAMILY MEMBER"/>
    <property type="match status" value="1"/>
</dbReference>
<dbReference type="SUPFAM" id="SSF48019">
    <property type="entry name" value="post-AAA+ oligomerization domain-like"/>
    <property type="match status" value="1"/>
</dbReference>
<dbReference type="Proteomes" id="UP000318296">
    <property type="component" value="Unassembled WGS sequence"/>
</dbReference>
<dbReference type="GO" id="GO:0017116">
    <property type="term" value="F:single-stranded DNA helicase activity"/>
    <property type="evidence" value="ECO:0007669"/>
    <property type="project" value="TreeGrafter"/>
</dbReference>
<accession>A0A554LHD4</accession>
<gene>
    <name evidence="2" type="ORF">CEN92_132</name>
</gene>
<evidence type="ECO:0000313" key="3">
    <source>
        <dbReference type="Proteomes" id="UP000318296"/>
    </source>
</evidence>
<sequence length="83" mass="9754">KADIKNKKIDPIPLHLRNAVTELMKELNYGAGYKYAHDFKNHIAPDIDFMPKNLKGKKYYYPTDQGFEEKIRERLKIISKSKS</sequence>
<dbReference type="InterPro" id="IPR021886">
    <property type="entry name" value="MgsA_C"/>
</dbReference>
<protein>
    <submittedName>
        <fullName evidence="2">Putative ATPase</fullName>
    </submittedName>
</protein>
<dbReference type="GO" id="GO:0006261">
    <property type="term" value="P:DNA-templated DNA replication"/>
    <property type="evidence" value="ECO:0007669"/>
    <property type="project" value="TreeGrafter"/>
</dbReference>
<feature type="domain" description="MgsA AAA+ ATPase C-terminal" evidence="1">
    <location>
        <begin position="2"/>
        <end position="77"/>
    </location>
</feature>
<dbReference type="AlphaFoldDB" id="A0A554LHD4"/>
<dbReference type="PANTHER" id="PTHR13779:SF7">
    <property type="entry name" value="ATPASE WRNIP1"/>
    <property type="match status" value="1"/>
</dbReference>
<name>A0A554LHD4_9BACT</name>